<dbReference type="InterPro" id="IPR012954">
    <property type="entry name" value="BP28_C_dom"/>
</dbReference>
<comment type="subcellular location">
    <subcellularLocation>
        <location evidence="1 7">Nucleus</location>
        <location evidence="1 7">Nucleolus</location>
    </subcellularLocation>
</comment>
<reference evidence="10 11" key="1">
    <citation type="journal article" date="2014" name="Genome Biol. Evol.">
        <title>The secreted proteins of Achlya hypogyna and Thraustotheca clavata identify the ancestral oomycete secretome and reveal gene acquisitions by horizontal gene transfer.</title>
        <authorList>
            <person name="Misner I."/>
            <person name="Blouin N."/>
            <person name="Leonard G."/>
            <person name="Richards T.A."/>
            <person name="Lane C.E."/>
        </authorList>
    </citation>
    <scope>NUCLEOTIDE SEQUENCE [LARGE SCALE GENOMIC DNA]</scope>
    <source>
        <strain evidence="10 11">ATCC 34112</strain>
    </source>
</reference>
<dbReference type="Gene3D" id="1.25.10.10">
    <property type="entry name" value="Leucine-rich Repeat Variant"/>
    <property type="match status" value="2"/>
</dbReference>
<proteinExistence type="inferred from homology"/>
<dbReference type="OrthoDB" id="31183at2759"/>
<name>A0A1V9Z4H6_9STRA</name>
<dbReference type="PANTHER" id="PTHR13457">
    <property type="entry name" value="BAP28"/>
    <property type="match status" value="1"/>
</dbReference>
<evidence type="ECO:0000256" key="6">
    <source>
        <dbReference type="ARBA" id="ARBA00023274"/>
    </source>
</evidence>
<dbReference type="SUPFAM" id="SSF48371">
    <property type="entry name" value="ARM repeat"/>
    <property type="match status" value="2"/>
</dbReference>
<dbReference type="InterPro" id="IPR040191">
    <property type="entry name" value="UTP10"/>
</dbReference>
<comment type="caution">
    <text evidence="10">The sequence shown here is derived from an EMBL/GenBank/DDBJ whole genome shotgun (WGS) entry which is preliminary data.</text>
</comment>
<keyword evidence="5 7" id="KW-0539">Nucleus</keyword>
<dbReference type="InterPro" id="IPR022125">
    <property type="entry name" value="U3snoRNP10_N"/>
</dbReference>
<dbReference type="GO" id="GO:0045943">
    <property type="term" value="P:positive regulation of transcription by RNA polymerase I"/>
    <property type="evidence" value="ECO:0007669"/>
    <property type="project" value="TreeGrafter"/>
</dbReference>
<keyword evidence="4 7" id="KW-0698">rRNA processing</keyword>
<gene>
    <name evidence="10" type="ORF">THRCLA_08609</name>
</gene>
<evidence type="ECO:0000313" key="10">
    <source>
        <dbReference type="EMBL" id="OQR92822.1"/>
    </source>
</evidence>
<feature type="domain" description="BP28 C-terminal" evidence="9">
    <location>
        <begin position="1646"/>
        <end position="1770"/>
    </location>
</feature>
<evidence type="ECO:0000259" key="9">
    <source>
        <dbReference type="SMART" id="SM01036"/>
    </source>
</evidence>
<dbReference type="STRING" id="74557.A0A1V9Z4H6"/>
<dbReference type="Pfam" id="PF08146">
    <property type="entry name" value="BP28CT"/>
    <property type="match status" value="1"/>
</dbReference>
<feature type="non-terminal residue" evidence="10">
    <location>
        <position position="1791"/>
    </location>
</feature>
<sequence>MSSSLASQLQALKVQTTGATSQKKIVSLLHDAKVAAKIDVRTTYELAKEAMDELCSMDGALDSFQTTLLHPNKAQTQFNRALLTKEELDALDVEIGMFFDALSPYFLLPTTHHVLEFMIRKYEVHIWNVDQILAMIICYHESPMFARFITICDLAKYPKWAFLEPVKTNNVPLLRANLSKRCFADAGLVRFIYTTACRIGSRNSKIMALYALVAMDVIDKSRITETILRWILPNIIDGLKNRSFPEHQTASYMIATKLASKTTLAPTARHQLVLTIAKTAPVHAQLDALLCLISVVQSQPFESFPVEALKHILKYDDVPQLLHDAMEAYDTTKFMRLFLTSIVLLHTEAAESLFYDLIASLASTVAPFIDALVGIMLTEAHEHPLAVDMLKRMLLHISKRFAERFDAGLNAMLKNTTDSELKSFCVDFVAKSFTGSASALHIPLEQSGLSLLLSLDHPNAAIRLHALDVLAKMKDASLEEPGVLLRRLNDDSPEVIIQVASSKLSSLLLTSAKPLVVLDNVSIAVNARAADKSFKSAVLALLKFTTGAFLKTHPNDYNAIIFDMLMLFSPKSTVDAHNLALSWSEVLPLLKQISYPPFTTGLKKVNDDLVLEHFGKRLTAESLEIVEAWAAPSAYRQRSLPLAAIEVLNVARQGKTNNSADAASRLMTLVKKYWNIINAKPVGDAELVSRIVEVVCDTMSSDFTANDELYDEALALLLGSSVPYFTLTQPVMHASLAQEENWKYLFQSLCRLTHLEVGQAVLTRSILLLSVMVECTPSMVKLENIHDLILSLLTALSNTNAPVRKVAIQCLKQLSKLAISDKKARDTFTSYQKVLFAFLKVKEELVMDSNYLATFCGSLFSGEKDKAFLEMVLESALVPHASIPQTLLQRLLNVMRCLRNSDLRAVWTKAITWFTPLLSKKMTFLEASIGTEFLSHFLKSTASKATFNVILNTVTTPSLRVFHSYIAKNMSVEWFASLNDAQKAELIDALVVLLRVGEDTTPSEVASLLSRVELSASILTKQLTPTEDASYCSHVTCVLEVLMNILPNFETSVLASLQAPLHAVLKYFVQIKVDVSEYSLQMIFGALHLASTLLKGSSTSVEAHQAQELVQLTLQSVQKTISQQTRNAALLFVSSLVDLYPAAVLQSLVPILTFASQLQLDEYSFHVLQQIVEHAVPYVHTDASSITTQEFLNTFVQAFDSLPIARRISLFQILLSSLSQHDEHANAIGVALLLQYAPGSTSRQEFCHTILEVSKPEQQIRTLMSMLQIASHIHLALTHIDEEEAELEEDAVALKLPADANTAEVLERIVSFVPKHLERKTLHHQIIDDEDAEKSLEHSYLLLAQSILLFLRHVTKAKEQDKISAVWERLSTTTLQAMDNLQQLLTAPGFVAVIGELLQHEDGVIRRRALQLLNGRIEEQEATLTYEEELLFIDMLDDLSNVLEDPTALLSDKQMALLSVDVLCRFFAKKHSQPFLDVLPTVMACCKLTLDISGNGHVVGSAFVCLSNLCHSLGPAVFPFVPQFFPTLLSCIEASTKATGETGTQLTFQQCLMAALRTMTQKFPQFLVSYLPRMLRLLFLPKLLTIQHTQIKASTDATIQALATGIKLRNLLPALLELYPVCCQHGDVSLVSLFNMVTTVVQGMDRAAVKAHMASLMRLYLLAMDLRRLHPTVDEHVEDQLIAAILALVMKLSEKQLKPLFLKLVSWVDVTLPNTQGPSLARQVVFYRVVVQLSNRLKSIFVPYFAHILPQCATLLAGALEFDEESQDEFFERPSKKQKTEVSSRETQWQL</sequence>
<organism evidence="10 11">
    <name type="scientific">Thraustotheca clavata</name>
    <dbReference type="NCBI Taxonomy" id="74557"/>
    <lineage>
        <taxon>Eukaryota</taxon>
        <taxon>Sar</taxon>
        <taxon>Stramenopiles</taxon>
        <taxon>Oomycota</taxon>
        <taxon>Saprolegniomycetes</taxon>
        <taxon>Saprolegniales</taxon>
        <taxon>Achlyaceae</taxon>
        <taxon>Thraustotheca</taxon>
    </lineage>
</organism>
<keyword evidence="3 7" id="KW-0690">Ribosome biogenesis</keyword>
<evidence type="ECO:0000256" key="1">
    <source>
        <dbReference type="ARBA" id="ARBA00004604"/>
    </source>
</evidence>
<evidence type="ECO:0000256" key="7">
    <source>
        <dbReference type="RuleBase" id="RU367065"/>
    </source>
</evidence>
<dbReference type="EMBL" id="JNBS01002299">
    <property type="protein sequence ID" value="OQR92822.1"/>
    <property type="molecule type" value="Genomic_DNA"/>
</dbReference>
<dbReference type="GO" id="GO:0030686">
    <property type="term" value="C:90S preribosome"/>
    <property type="evidence" value="ECO:0007669"/>
    <property type="project" value="TreeGrafter"/>
</dbReference>
<feature type="compositionally biased region" description="Basic and acidic residues" evidence="8">
    <location>
        <begin position="1771"/>
        <end position="1784"/>
    </location>
</feature>
<feature type="region of interest" description="Disordered" evidence="8">
    <location>
        <begin position="1771"/>
        <end position="1791"/>
    </location>
</feature>
<evidence type="ECO:0000256" key="2">
    <source>
        <dbReference type="ARBA" id="ARBA00010559"/>
    </source>
</evidence>
<dbReference type="InterPro" id="IPR011989">
    <property type="entry name" value="ARM-like"/>
</dbReference>
<evidence type="ECO:0000256" key="3">
    <source>
        <dbReference type="ARBA" id="ARBA00022517"/>
    </source>
</evidence>
<dbReference type="PANTHER" id="PTHR13457:SF1">
    <property type="entry name" value="HEAT REPEAT-CONTAINING PROTEIN 1"/>
    <property type="match status" value="1"/>
</dbReference>
<dbReference type="SMART" id="SM01036">
    <property type="entry name" value="BP28CT"/>
    <property type="match status" value="1"/>
</dbReference>
<dbReference type="Pfam" id="PF12397">
    <property type="entry name" value="U3snoRNP10"/>
    <property type="match status" value="1"/>
</dbReference>
<keyword evidence="11" id="KW-1185">Reference proteome</keyword>
<dbReference type="GO" id="GO:0034455">
    <property type="term" value="C:t-UTP complex"/>
    <property type="evidence" value="ECO:0007669"/>
    <property type="project" value="TreeGrafter"/>
</dbReference>
<dbReference type="InterPro" id="IPR016024">
    <property type="entry name" value="ARM-type_fold"/>
</dbReference>
<accession>A0A1V9Z4H6</accession>
<evidence type="ECO:0000256" key="8">
    <source>
        <dbReference type="SAM" id="MobiDB-lite"/>
    </source>
</evidence>
<evidence type="ECO:0000256" key="5">
    <source>
        <dbReference type="ARBA" id="ARBA00023242"/>
    </source>
</evidence>
<dbReference type="GO" id="GO:0000462">
    <property type="term" value="P:maturation of SSU-rRNA from tricistronic rRNA transcript (SSU-rRNA, 5.8S rRNA, LSU-rRNA)"/>
    <property type="evidence" value="ECO:0007669"/>
    <property type="project" value="TreeGrafter"/>
</dbReference>
<evidence type="ECO:0000313" key="11">
    <source>
        <dbReference type="Proteomes" id="UP000243217"/>
    </source>
</evidence>
<dbReference type="GO" id="GO:0032040">
    <property type="term" value="C:small-subunit processome"/>
    <property type="evidence" value="ECO:0007669"/>
    <property type="project" value="TreeGrafter"/>
</dbReference>
<evidence type="ECO:0000256" key="4">
    <source>
        <dbReference type="ARBA" id="ARBA00022552"/>
    </source>
</evidence>
<protein>
    <recommendedName>
        <fullName evidence="7">HEAT repeat-containing protein 1</fullName>
    </recommendedName>
</protein>
<comment type="similarity">
    <text evidence="2 7">Belongs to the HEATR1/UTP10 family.</text>
</comment>
<keyword evidence="6 7" id="KW-0687">Ribonucleoprotein</keyword>
<comment type="function">
    <text evidence="7">Involved in nucleolar processing of pre-18S ribosomal RNA.</text>
</comment>
<dbReference type="Proteomes" id="UP000243217">
    <property type="component" value="Unassembled WGS sequence"/>
</dbReference>
<dbReference type="GO" id="GO:0030515">
    <property type="term" value="F:snoRNA binding"/>
    <property type="evidence" value="ECO:0007669"/>
    <property type="project" value="TreeGrafter"/>
</dbReference>